<name>A0A087VXG0_ECHMU</name>
<dbReference type="AlphaFoldDB" id="A0A087VXG0"/>
<dbReference type="EMBL" id="LN902843">
    <property type="protein sequence ID" value="CDI96829.1"/>
    <property type="molecule type" value="Genomic_DNA"/>
</dbReference>
<evidence type="ECO:0000313" key="2">
    <source>
        <dbReference type="Proteomes" id="UP000017246"/>
    </source>
</evidence>
<proteinExistence type="predicted"/>
<reference evidence="1" key="1">
    <citation type="journal article" date="2013" name="Nature">
        <title>The genomes of four tapeworm species reveal adaptations to parasitism.</title>
        <authorList>
            <person name="Tsai I.J."/>
            <person name="Zarowiecki M."/>
            <person name="Holroyd N."/>
            <person name="Garciarrubio A."/>
            <person name="Sanchez-Flores A."/>
            <person name="Brooks K.L."/>
            <person name="Tracey A."/>
            <person name="Bobes R.J."/>
            <person name="Fragoso G."/>
            <person name="Sciutto E."/>
            <person name="Aslett M."/>
            <person name="Beasley H."/>
            <person name="Bennett H.M."/>
            <person name="Cai J."/>
            <person name="Camicia F."/>
            <person name="Clark R."/>
            <person name="Cucher M."/>
            <person name="De Silva N."/>
            <person name="Day T.A."/>
            <person name="Deplazes P."/>
            <person name="Estrada K."/>
            <person name="Fernandez C."/>
            <person name="Holland P.W."/>
            <person name="Hou J."/>
            <person name="Hu S."/>
            <person name="Huckvale T."/>
            <person name="Hung S.S."/>
            <person name="Kamenetzky L."/>
            <person name="Keane J.A."/>
            <person name="Kiss F."/>
            <person name="Koziol U."/>
            <person name="Lambert O."/>
            <person name="Liu K."/>
            <person name="Luo X."/>
            <person name="Luo Y."/>
            <person name="Macchiaroli N."/>
            <person name="Nichol S."/>
            <person name="Paps J."/>
            <person name="Parkinson J."/>
            <person name="Pouchkina-Stantcheva N."/>
            <person name="Riddiford N."/>
            <person name="Rosenzvit M."/>
            <person name="Salinas G."/>
            <person name="Wasmuth J.D."/>
            <person name="Zamanian M."/>
            <person name="Zheng Y."/>
            <person name="Cai X."/>
            <person name="Soberon X."/>
            <person name="Olson P.D."/>
            <person name="Laclette J.P."/>
            <person name="Brehm K."/>
            <person name="Berriman M."/>
            <person name="Garciarrubio A."/>
            <person name="Bobes R.J."/>
            <person name="Fragoso G."/>
            <person name="Sanchez-Flores A."/>
            <person name="Estrada K."/>
            <person name="Cevallos M.A."/>
            <person name="Morett E."/>
            <person name="Gonzalez V."/>
            <person name="Portillo T."/>
            <person name="Ochoa-Leyva A."/>
            <person name="Jose M.V."/>
            <person name="Sciutto E."/>
            <person name="Landa A."/>
            <person name="Jimenez L."/>
            <person name="Valdes V."/>
            <person name="Carrero J.C."/>
            <person name="Larralde C."/>
            <person name="Morales-Montor J."/>
            <person name="Limon-Lason J."/>
            <person name="Soberon X."/>
            <person name="Laclette J.P."/>
        </authorList>
    </citation>
    <scope>NUCLEOTIDE SEQUENCE [LARGE SCALE GENOMIC DNA]</scope>
</reference>
<protein>
    <submittedName>
        <fullName evidence="1">Expressed conserved protein</fullName>
    </submittedName>
</protein>
<reference evidence="1" key="2">
    <citation type="submission" date="2015-11" db="EMBL/GenBank/DDBJ databases">
        <authorList>
            <person name="Zhang Y."/>
            <person name="Guo Z."/>
        </authorList>
    </citation>
    <scope>NUCLEOTIDE SEQUENCE</scope>
</reference>
<sequence>MPAMAVMAGMLLIAVAIMDVVVVVGMVPAALAGVVEVLVVVDVATPAFHACGIAGDGLEPSSTLPTSKVR</sequence>
<gene>
    <name evidence="1" type="ORF">EmuJ_000055700</name>
</gene>
<keyword evidence="2" id="KW-1185">Reference proteome</keyword>
<evidence type="ECO:0000313" key="1">
    <source>
        <dbReference type="EMBL" id="CDI96829.1"/>
    </source>
</evidence>
<accession>A0A087VXG0</accession>
<organism evidence="1 2">
    <name type="scientific">Echinococcus multilocularis</name>
    <name type="common">Fox tapeworm</name>
    <dbReference type="NCBI Taxonomy" id="6211"/>
    <lineage>
        <taxon>Eukaryota</taxon>
        <taxon>Metazoa</taxon>
        <taxon>Spiralia</taxon>
        <taxon>Lophotrochozoa</taxon>
        <taxon>Platyhelminthes</taxon>
        <taxon>Cestoda</taxon>
        <taxon>Eucestoda</taxon>
        <taxon>Cyclophyllidea</taxon>
        <taxon>Taeniidae</taxon>
        <taxon>Echinococcus</taxon>
    </lineage>
</organism>
<dbReference type="Proteomes" id="UP000017246">
    <property type="component" value="Unassembled WGS sequence"/>
</dbReference>